<dbReference type="EMBL" id="JH000407">
    <property type="protein sequence ID" value="EGW00938.1"/>
    <property type="molecule type" value="Genomic_DNA"/>
</dbReference>
<sequence>MLGEVARGMKGCSQVFQKRSRSVLDLTANVGEWQAQNQVTLPSVGGLGRRFPEFRLHVKVQLWIPVQAVG</sequence>
<gene>
    <name evidence="1" type="ORF">I79_010538</name>
</gene>
<evidence type="ECO:0000313" key="1">
    <source>
        <dbReference type="EMBL" id="EGW00938.1"/>
    </source>
</evidence>
<proteinExistence type="predicted"/>
<name>G3HIR2_CRIGR</name>
<accession>G3HIR2</accession>
<dbReference type="AlphaFoldDB" id="G3HIR2"/>
<organism evidence="1 2">
    <name type="scientific">Cricetulus griseus</name>
    <name type="common">Chinese hamster</name>
    <name type="synonym">Cricetulus barabensis griseus</name>
    <dbReference type="NCBI Taxonomy" id="10029"/>
    <lineage>
        <taxon>Eukaryota</taxon>
        <taxon>Metazoa</taxon>
        <taxon>Chordata</taxon>
        <taxon>Craniata</taxon>
        <taxon>Vertebrata</taxon>
        <taxon>Euteleostomi</taxon>
        <taxon>Mammalia</taxon>
        <taxon>Eutheria</taxon>
        <taxon>Euarchontoglires</taxon>
        <taxon>Glires</taxon>
        <taxon>Rodentia</taxon>
        <taxon>Myomorpha</taxon>
        <taxon>Muroidea</taxon>
        <taxon>Cricetidae</taxon>
        <taxon>Cricetinae</taxon>
        <taxon>Cricetulus</taxon>
    </lineage>
</organism>
<dbReference type="InParanoid" id="G3HIR2"/>
<reference evidence="2" key="1">
    <citation type="journal article" date="2011" name="Nat. Biotechnol.">
        <title>The genomic sequence of the Chinese hamster ovary (CHO)-K1 cell line.</title>
        <authorList>
            <person name="Xu X."/>
            <person name="Nagarajan H."/>
            <person name="Lewis N.E."/>
            <person name="Pan S."/>
            <person name="Cai Z."/>
            <person name="Liu X."/>
            <person name="Chen W."/>
            <person name="Xie M."/>
            <person name="Wang W."/>
            <person name="Hammond S."/>
            <person name="Andersen M.R."/>
            <person name="Neff N."/>
            <person name="Passarelli B."/>
            <person name="Koh W."/>
            <person name="Fan H.C."/>
            <person name="Wang J."/>
            <person name="Gui Y."/>
            <person name="Lee K.H."/>
            <person name="Betenbaugh M.J."/>
            <person name="Quake S.R."/>
            <person name="Famili I."/>
            <person name="Palsson B.O."/>
            <person name="Wang J."/>
        </authorList>
    </citation>
    <scope>NUCLEOTIDE SEQUENCE [LARGE SCALE GENOMIC DNA]</scope>
    <source>
        <strain evidence="2">CHO K1 cell line</strain>
    </source>
</reference>
<dbReference type="Proteomes" id="UP000001075">
    <property type="component" value="Unassembled WGS sequence"/>
</dbReference>
<evidence type="ECO:0000313" key="2">
    <source>
        <dbReference type="Proteomes" id="UP000001075"/>
    </source>
</evidence>
<protein>
    <submittedName>
        <fullName evidence="1">Uncharacterized protein</fullName>
    </submittedName>
</protein>